<feature type="disulfide bond" evidence="15">
    <location>
        <begin position="468"/>
        <end position="477"/>
    </location>
</feature>
<evidence type="ECO:0000256" key="9">
    <source>
        <dbReference type="ARBA" id="ARBA00022782"/>
    </source>
</evidence>
<evidence type="ECO:0000256" key="6">
    <source>
        <dbReference type="ARBA" id="ARBA00022692"/>
    </source>
</evidence>
<dbReference type="GO" id="GO:0007219">
    <property type="term" value="P:Notch signaling pathway"/>
    <property type="evidence" value="ECO:0007669"/>
    <property type="project" value="InterPro"/>
</dbReference>
<feature type="disulfide bond" evidence="16">
    <location>
        <begin position="221"/>
        <end position="230"/>
    </location>
</feature>
<evidence type="ECO:0000256" key="15">
    <source>
        <dbReference type="PROSITE-ProRule" id="PRU00076"/>
    </source>
</evidence>
<feature type="domain" description="EGF-like" evidence="21">
    <location>
        <begin position="406"/>
        <end position="442"/>
    </location>
</feature>
<gene>
    <name evidence="23" type="primary">delta</name>
</gene>
<evidence type="ECO:0000256" key="14">
    <source>
        <dbReference type="ARBA" id="ARBA00023180"/>
    </source>
</evidence>
<dbReference type="EMBL" id="AB569637">
    <property type="protein sequence ID" value="BAJ41035.1"/>
    <property type="molecule type" value="mRNA"/>
</dbReference>
<feature type="domain" description="EGF-like" evidence="21">
    <location>
        <begin position="443"/>
        <end position="478"/>
    </location>
</feature>
<dbReference type="PROSITE" id="PS00022">
    <property type="entry name" value="EGF_1"/>
    <property type="match status" value="8"/>
</dbReference>
<reference evidence="23" key="1">
    <citation type="journal article" date="2010" name="Dev. Dyn.">
        <title>Conserved early expression patterns of micromere specification genes in two echinoid species belonging to the orders clypeasteroida and echinoida.</title>
        <authorList>
            <person name="Yamazaki A."/>
            <person name="Furuzawa Y."/>
            <person name="Yamaguchi M."/>
        </authorList>
    </citation>
    <scope>NUCLEOTIDE SEQUENCE</scope>
</reference>
<dbReference type="InterPro" id="IPR001774">
    <property type="entry name" value="DSL"/>
</dbReference>
<feature type="domain" description="EGF-like" evidence="21">
    <location>
        <begin position="518"/>
        <end position="556"/>
    </location>
</feature>
<dbReference type="GO" id="GO:0000902">
    <property type="term" value="P:cell morphogenesis"/>
    <property type="evidence" value="ECO:0007669"/>
    <property type="project" value="UniProtKB-ARBA"/>
</dbReference>
<feature type="region of interest" description="Disordered" evidence="18">
    <location>
        <begin position="749"/>
        <end position="797"/>
    </location>
</feature>
<evidence type="ECO:0000256" key="18">
    <source>
        <dbReference type="SAM" id="MobiDB-lite"/>
    </source>
</evidence>
<dbReference type="FunFam" id="2.10.25.10:FF:000123">
    <property type="entry name" value="Crumbs homolog 1 (Drosophila)"/>
    <property type="match status" value="1"/>
</dbReference>
<dbReference type="Pfam" id="PF00008">
    <property type="entry name" value="EGF"/>
    <property type="match status" value="6"/>
</dbReference>
<comment type="subcellular location">
    <subcellularLocation>
        <location evidence="1">Apical cell membrane</location>
        <topology evidence="1">Single-pass type I membrane protein</topology>
    </subcellularLocation>
    <subcellularLocation>
        <location evidence="17">Membrane</location>
        <topology evidence="17">Single-pass type I membrane protein</topology>
    </subcellularLocation>
</comment>
<dbReference type="Gene3D" id="2.60.40.3510">
    <property type="match status" value="1"/>
</dbReference>
<evidence type="ECO:0000256" key="19">
    <source>
        <dbReference type="SAM" id="Phobius"/>
    </source>
</evidence>
<comment type="function">
    <text evidence="17">Putative Notch ligand involved in the mediation of Notch signaling.</text>
</comment>
<dbReference type="PROSITE" id="PS50026">
    <property type="entry name" value="EGF_3"/>
    <property type="match status" value="7"/>
</dbReference>
<dbReference type="GO" id="GO:0003002">
    <property type="term" value="P:regionalization"/>
    <property type="evidence" value="ECO:0007669"/>
    <property type="project" value="UniProtKB-ARBA"/>
</dbReference>
<dbReference type="InterPro" id="IPR000742">
    <property type="entry name" value="EGF"/>
</dbReference>
<dbReference type="PANTHER" id="PTHR24049">
    <property type="entry name" value="CRUMBS FAMILY MEMBER"/>
    <property type="match status" value="1"/>
</dbReference>
<feature type="compositionally biased region" description="Low complexity" evidence="18">
    <location>
        <begin position="754"/>
        <end position="765"/>
    </location>
</feature>
<dbReference type="SMART" id="SM00181">
    <property type="entry name" value="EGF"/>
    <property type="match status" value="10"/>
</dbReference>
<evidence type="ECO:0000256" key="13">
    <source>
        <dbReference type="ARBA" id="ARBA00023157"/>
    </source>
</evidence>
<sequence length="797" mass="87340">MEHFTWRNIAIFTLHWITIVSKVTSAAGIFDLRLNSFINDQAVDLNGQCCGNTTLGSTNQCVGPCRTFFSLCLLHYLRQIPEEPLPGQCTFDHRSTSILGENTFNVHNTDGLIRIPFDIDWPGDFSLALDAWHNDTSAGPLGADRRLLARLRVHRSLNVTSQWSNFTYTTDSTSGAGHSLSYSYRVVCAENYFGSKCSKQCTPRNDSYGHYRCNSEGERVCLDGWDGRWCEEAQCVEGCVHGSCVAPNVCSCESGYRGATCDECATYAGCDHGTCVTPGECICKPGWGGLLCDTDLNYCTNHHPCLNNATCRNEGPLGFRCYCPPSFTGTHCEVAEACPCLNGGTCRTGPDGYTCLCPAGFTGEFCDRRVPRCEADKCLNGGTCIDGTVSYRCSCATGFSGTHCEVIDHCASSPCVNGGTCINNNVNFQCRCPDGFRGARCEENICANHACENGGTCRAESDSVHCDCPLGFNGDHCQHNIDDCIASPCKNGATCVDLVNEYYCQCAFGFGGRNCSDHFVICTGDNPCENGGTCLQDVMGGFRCECTADWRGTTCTVSMMGLETPKPSTELQQGGHMESQQPSLTFGLSDTTQLVIYVSFGFLVIALVIILIIVVYRKQHHPDHRPNDLEANTTPNNRNKLTYKDNFSQEEKVLPLLSISGKVCNKEKDTYSKANSQNISSNALQHERNTKYSIKDMKEEGPPSLDMLDKQIIPTTGSVNYVPQARHSYPRYDSGEYFYYDEKSVQLKRTDSLQTTSQSSSSQSTPRHTGNTSISQISAVVEDRGTPPVTRLHATEV</sequence>
<keyword evidence="12 17" id="KW-0472">Membrane</keyword>
<keyword evidence="5" id="KW-0597">Phosphoprotein</keyword>
<dbReference type="InterPro" id="IPR011651">
    <property type="entry name" value="Notch_ligand_N"/>
</dbReference>
<dbReference type="InterPro" id="IPR051022">
    <property type="entry name" value="Notch_Cell-Fate_Det"/>
</dbReference>
<evidence type="ECO:0000259" key="21">
    <source>
        <dbReference type="PROSITE" id="PS50026"/>
    </source>
</evidence>
<evidence type="ECO:0000313" key="23">
    <source>
        <dbReference type="EMBL" id="BAJ41035.1"/>
    </source>
</evidence>
<evidence type="ECO:0000256" key="3">
    <source>
        <dbReference type="ARBA" id="ARBA00022475"/>
    </source>
</evidence>
<dbReference type="GO" id="GO:0009967">
    <property type="term" value="P:positive regulation of signal transduction"/>
    <property type="evidence" value="ECO:0007669"/>
    <property type="project" value="UniProtKB-ARBA"/>
</dbReference>
<dbReference type="FunFam" id="2.10.25.10:FF:000012">
    <property type="entry name" value="Delta-like protein"/>
    <property type="match status" value="1"/>
</dbReference>
<dbReference type="PROSITE" id="PS51051">
    <property type="entry name" value="DSL"/>
    <property type="match status" value="1"/>
</dbReference>
<dbReference type="PROSITE" id="PS01187">
    <property type="entry name" value="EGF_CA"/>
    <property type="match status" value="1"/>
</dbReference>
<name>E3WF06_SCAMI</name>
<dbReference type="GO" id="GO:0016324">
    <property type="term" value="C:apical plasma membrane"/>
    <property type="evidence" value="ECO:0007669"/>
    <property type="project" value="UniProtKB-SubCell"/>
</dbReference>
<dbReference type="GO" id="GO:0008593">
    <property type="term" value="P:regulation of Notch signaling pathway"/>
    <property type="evidence" value="ECO:0007669"/>
    <property type="project" value="UniProtKB-ARBA"/>
</dbReference>
<dbReference type="Pfam" id="PF21700">
    <property type="entry name" value="EGF_DL_JAG"/>
    <property type="match status" value="1"/>
</dbReference>
<feature type="disulfide bond" evidence="15">
    <location>
        <begin position="546"/>
        <end position="555"/>
    </location>
</feature>
<dbReference type="InterPro" id="IPR018097">
    <property type="entry name" value="EGF_Ca-bd_CS"/>
</dbReference>
<feature type="disulfide bond" evidence="15">
    <location>
        <begin position="323"/>
        <end position="332"/>
    </location>
</feature>
<evidence type="ECO:0000259" key="22">
    <source>
        <dbReference type="PROSITE" id="PS51051"/>
    </source>
</evidence>
<keyword evidence="9" id="KW-0221">Differentiation</keyword>
<evidence type="ECO:0000256" key="5">
    <source>
        <dbReference type="ARBA" id="ARBA00022553"/>
    </source>
</evidence>
<keyword evidence="13 15" id="KW-1015">Disulfide bond</keyword>
<dbReference type="Pfam" id="PF01414">
    <property type="entry name" value="DSL"/>
    <property type="match status" value="1"/>
</dbReference>
<dbReference type="InterPro" id="IPR001881">
    <property type="entry name" value="EGF-like_Ca-bd_dom"/>
</dbReference>
<dbReference type="InterPro" id="IPR000152">
    <property type="entry name" value="EGF-type_Asp/Asn_hydroxyl_site"/>
</dbReference>
<feature type="disulfide bond" evidence="16">
    <location>
        <begin position="188"/>
        <end position="197"/>
    </location>
</feature>
<evidence type="ECO:0000256" key="1">
    <source>
        <dbReference type="ARBA" id="ARBA00004247"/>
    </source>
</evidence>
<keyword evidence="14" id="KW-0325">Glycoprotein</keyword>
<keyword evidence="2 17" id="KW-0217">Developmental protein</keyword>
<feature type="signal peptide" evidence="20">
    <location>
        <begin position="1"/>
        <end position="26"/>
    </location>
</feature>
<feature type="disulfide bond" evidence="16">
    <location>
        <begin position="201"/>
        <end position="213"/>
    </location>
</feature>
<keyword evidence="6 17" id="KW-0812">Transmembrane</keyword>
<evidence type="ECO:0000256" key="10">
    <source>
        <dbReference type="ARBA" id="ARBA00022843"/>
    </source>
</evidence>
<dbReference type="GO" id="GO:0051093">
    <property type="term" value="P:negative regulation of developmental process"/>
    <property type="evidence" value="ECO:0007669"/>
    <property type="project" value="UniProtKB-ARBA"/>
</dbReference>
<evidence type="ECO:0000256" key="2">
    <source>
        <dbReference type="ARBA" id="ARBA00022473"/>
    </source>
</evidence>
<evidence type="ECO:0000256" key="20">
    <source>
        <dbReference type="SAM" id="SignalP"/>
    </source>
</evidence>
<dbReference type="CDD" id="cd00054">
    <property type="entry name" value="EGF_CA"/>
    <property type="match status" value="7"/>
</dbReference>
<protein>
    <recommendedName>
        <fullName evidence="17">Delta-like protein</fullName>
    </recommendedName>
</protein>
<dbReference type="GO" id="GO:0048666">
    <property type="term" value="P:neuron development"/>
    <property type="evidence" value="ECO:0007669"/>
    <property type="project" value="UniProtKB-ARBA"/>
</dbReference>
<dbReference type="GO" id="GO:0042063">
    <property type="term" value="P:gliogenesis"/>
    <property type="evidence" value="ECO:0007669"/>
    <property type="project" value="UniProtKB-ARBA"/>
</dbReference>
<keyword evidence="11 17" id="KW-1133">Transmembrane helix</keyword>
<dbReference type="FunFam" id="2.10.25.10:FF:000064">
    <property type="entry name" value="Delta-like protein"/>
    <property type="match status" value="1"/>
</dbReference>
<keyword evidence="10" id="KW-0832">Ubl conjugation</keyword>
<evidence type="ECO:0000256" key="17">
    <source>
        <dbReference type="RuleBase" id="RU280815"/>
    </source>
</evidence>
<dbReference type="GO" id="GO:0060255">
    <property type="term" value="P:regulation of macromolecule metabolic process"/>
    <property type="evidence" value="ECO:0007669"/>
    <property type="project" value="UniProtKB-ARBA"/>
</dbReference>
<keyword evidence="8 17" id="KW-0677">Repeat</keyword>
<feature type="domain" description="EGF-like" evidence="21">
    <location>
        <begin position="369"/>
        <end position="405"/>
    </location>
</feature>
<dbReference type="Gene3D" id="2.10.25.10">
    <property type="entry name" value="Laminin"/>
    <property type="match status" value="8"/>
</dbReference>
<dbReference type="Gene3D" id="2.10.25.140">
    <property type="match status" value="1"/>
</dbReference>
<dbReference type="PROSITE" id="PS01186">
    <property type="entry name" value="EGF_2"/>
    <property type="match status" value="6"/>
</dbReference>
<keyword evidence="4 15" id="KW-0245">EGF-like domain</keyword>
<feature type="domain" description="EGF-like" evidence="21">
    <location>
        <begin position="334"/>
        <end position="367"/>
    </location>
</feature>
<dbReference type="PROSITE" id="PS00010">
    <property type="entry name" value="ASX_HYDROXYL"/>
    <property type="match status" value="3"/>
</dbReference>
<dbReference type="Pfam" id="PF07657">
    <property type="entry name" value="MNNL"/>
    <property type="match status" value="1"/>
</dbReference>
<feature type="disulfide bond" evidence="15">
    <location>
        <begin position="357"/>
        <end position="366"/>
    </location>
</feature>
<feature type="disulfide bond" evidence="15">
    <location>
        <begin position="432"/>
        <end position="441"/>
    </location>
</feature>
<accession>E3WF06</accession>
<dbReference type="AlphaFoldDB" id="E3WF06"/>
<evidence type="ECO:0000256" key="12">
    <source>
        <dbReference type="ARBA" id="ARBA00023136"/>
    </source>
</evidence>
<dbReference type="GO" id="GO:0005509">
    <property type="term" value="F:calcium ion binding"/>
    <property type="evidence" value="ECO:0007669"/>
    <property type="project" value="InterPro"/>
</dbReference>
<evidence type="ECO:0000256" key="11">
    <source>
        <dbReference type="ARBA" id="ARBA00022989"/>
    </source>
</evidence>
<evidence type="ECO:0000256" key="8">
    <source>
        <dbReference type="ARBA" id="ARBA00022737"/>
    </source>
</evidence>
<dbReference type="SMART" id="SM00179">
    <property type="entry name" value="EGF_CA"/>
    <property type="match status" value="7"/>
</dbReference>
<dbReference type="FunFam" id="2.10.25.10:FF:000565">
    <property type="entry name" value="Predicted protein"/>
    <property type="match status" value="1"/>
</dbReference>
<evidence type="ECO:0000256" key="16">
    <source>
        <dbReference type="PROSITE-ProRule" id="PRU00377"/>
    </source>
</evidence>
<feature type="compositionally biased region" description="Polar residues" evidence="18">
    <location>
        <begin position="766"/>
        <end position="778"/>
    </location>
</feature>
<feature type="domain" description="EGF-like" evidence="21">
    <location>
        <begin position="480"/>
        <end position="516"/>
    </location>
</feature>
<keyword evidence="3" id="KW-1003">Cell membrane</keyword>
<organism evidence="23">
    <name type="scientific">Scaphechinus mirabilis</name>
    <name type="common">Sand dollar</name>
    <dbReference type="NCBI Taxonomy" id="262334"/>
    <lineage>
        <taxon>Eukaryota</taxon>
        <taxon>Metazoa</taxon>
        <taxon>Echinodermata</taxon>
        <taxon>Eleutherozoa</taxon>
        <taxon>Echinozoa</taxon>
        <taxon>Echinoidea</taxon>
        <taxon>Euechinoidea</taxon>
        <taxon>Gnathostomata</taxon>
        <taxon>Clypeasteroida</taxon>
        <taxon>Scutellidae</taxon>
        <taxon>Scaphechinus</taxon>
    </lineage>
</organism>
<feature type="disulfide bond" evidence="15">
    <location>
        <begin position="395"/>
        <end position="404"/>
    </location>
</feature>
<dbReference type="GO" id="GO:0048592">
    <property type="term" value="P:eye morphogenesis"/>
    <property type="evidence" value="ECO:0007669"/>
    <property type="project" value="UniProtKB-ARBA"/>
</dbReference>
<keyword evidence="7 17" id="KW-0732">Signal</keyword>
<feature type="domain" description="EGF-like" evidence="21">
    <location>
        <begin position="295"/>
        <end position="333"/>
    </location>
</feature>
<proteinExistence type="evidence at transcript level"/>
<dbReference type="GO" id="GO:0051241">
    <property type="term" value="P:negative regulation of multicellular organismal process"/>
    <property type="evidence" value="ECO:0007669"/>
    <property type="project" value="UniProtKB-ARBA"/>
</dbReference>
<dbReference type="FunFam" id="2.10.25.140:FF:000001">
    <property type="entry name" value="Delta-like protein"/>
    <property type="match status" value="1"/>
</dbReference>
<comment type="caution">
    <text evidence="15">Lacks conserved residue(s) required for the propagation of feature annotation.</text>
</comment>
<dbReference type="SUPFAM" id="SSF57196">
    <property type="entry name" value="EGF/Laminin"/>
    <property type="match status" value="7"/>
</dbReference>
<feature type="domain" description="DSL" evidence="22">
    <location>
        <begin position="186"/>
        <end position="230"/>
    </location>
</feature>
<feature type="transmembrane region" description="Helical" evidence="19">
    <location>
        <begin position="594"/>
        <end position="616"/>
    </location>
</feature>
<dbReference type="GO" id="GO:0080090">
    <property type="term" value="P:regulation of primary metabolic process"/>
    <property type="evidence" value="ECO:0007669"/>
    <property type="project" value="UniProtKB-ARBA"/>
</dbReference>
<feature type="disulfide bond" evidence="15">
    <location>
        <begin position="506"/>
        <end position="515"/>
    </location>
</feature>
<evidence type="ECO:0000256" key="4">
    <source>
        <dbReference type="ARBA" id="ARBA00022536"/>
    </source>
</evidence>
<evidence type="ECO:0000256" key="7">
    <source>
        <dbReference type="ARBA" id="ARBA00022729"/>
    </source>
</evidence>
<dbReference type="FunFam" id="2.10.25.10:FF:000230">
    <property type="entry name" value="Delta-like protein"/>
    <property type="match status" value="1"/>
</dbReference>
<dbReference type="SMART" id="SM00051">
    <property type="entry name" value="DSL"/>
    <property type="match status" value="1"/>
</dbReference>
<feature type="chain" id="PRO_5003183021" description="Delta-like protein" evidence="20">
    <location>
        <begin position="27"/>
        <end position="797"/>
    </location>
</feature>